<dbReference type="Proteomes" id="UP000305064">
    <property type="component" value="Unassembled WGS sequence"/>
</dbReference>
<evidence type="ECO:0000313" key="3">
    <source>
        <dbReference type="Proteomes" id="UP000305064"/>
    </source>
</evidence>
<feature type="compositionally biased region" description="Polar residues" evidence="1">
    <location>
        <begin position="1"/>
        <end position="17"/>
    </location>
</feature>
<accession>A0A4S9PH32</accession>
<evidence type="ECO:0000256" key="1">
    <source>
        <dbReference type="SAM" id="MobiDB-lite"/>
    </source>
</evidence>
<name>A0A4S9PH32_AURPU</name>
<comment type="caution">
    <text evidence="2">The sequence shown here is derived from an EMBL/GenBank/DDBJ whole genome shotgun (WGS) entry which is preliminary data.</text>
</comment>
<feature type="region of interest" description="Disordered" evidence="1">
    <location>
        <begin position="268"/>
        <end position="294"/>
    </location>
</feature>
<reference evidence="2 3" key="1">
    <citation type="submission" date="2018-10" db="EMBL/GenBank/DDBJ databases">
        <title>Fifty Aureobasidium pullulans genomes reveal a recombining polyextremotolerant generalist.</title>
        <authorList>
            <person name="Gostincar C."/>
            <person name="Turk M."/>
            <person name="Zajc J."/>
            <person name="Gunde-Cimerman N."/>
        </authorList>
    </citation>
    <scope>NUCLEOTIDE SEQUENCE [LARGE SCALE GENOMIC DNA]</scope>
    <source>
        <strain evidence="2 3">EXF-4256</strain>
    </source>
</reference>
<gene>
    <name evidence="2" type="ORF">D6C94_09518</name>
</gene>
<sequence>MSSNAPSNDEEAMSSQTPREEPGTTVLQNEADPVGIQQVLRLLNAYSSQQTEDQSPQGPSEDDLRYMIHDLDLLQAACKLRLFGYTQILMLRKITRPSTPVPAEIVVEQLSAQQILNLRRILEHDNREASLLTDLRECNTRHSCQLDEVEKALKSAKEVADPGFWELINGVHQRYFLLINQNKLLLQLRAIALIPASPIGQSLSLLTLIIREALQDTPPLHAHSTTTTALSPQTSQPVIAASSHYWRLLCIPCHRLPSIAMTTPQITLNDTGQLDSSGDTQEHAAAQPGQSEEEAEIVVDPNSSEAAEQIYSDIFQKIYDVVEQHGDETRETRWSMYVTDPASASARWLEEQSSLLRNRELSTLSRSEIAISRTIVQYETRLALELTSFRVSSLKAVDALETVCRENERNISRLDAIAPSSLAPVQILERVLRRDLRSTIAREIQSIMARAREVVMKVMEDK</sequence>
<organism evidence="2 3">
    <name type="scientific">Aureobasidium pullulans</name>
    <name type="common">Black yeast</name>
    <name type="synonym">Pullularia pullulans</name>
    <dbReference type="NCBI Taxonomy" id="5580"/>
    <lineage>
        <taxon>Eukaryota</taxon>
        <taxon>Fungi</taxon>
        <taxon>Dikarya</taxon>
        <taxon>Ascomycota</taxon>
        <taxon>Pezizomycotina</taxon>
        <taxon>Dothideomycetes</taxon>
        <taxon>Dothideomycetidae</taxon>
        <taxon>Dothideales</taxon>
        <taxon>Saccotheciaceae</taxon>
        <taxon>Aureobasidium</taxon>
    </lineage>
</organism>
<dbReference type="EMBL" id="QZBJ01000100">
    <property type="protein sequence ID" value="THY69441.1"/>
    <property type="molecule type" value="Genomic_DNA"/>
</dbReference>
<evidence type="ECO:0000313" key="2">
    <source>
        <dbReference type="EMBL" id="THY69441.1"/>
    </source>
</evidence>
<feature type="region of interest" description="Disordered" evidence="1">
    <location>
        <begin position="1"/>
        <end position="31"/>
    </location>
</feature>
<dbReference type="AlphaFoldDB" id="A0A4S9PH32"/>
<protein>
    <submittedName>
        <fullName evidence="2">Uncharacterized protein</fullName>
    </submittedName>
</protein>
<feature type="compositionally biased region" description="Polar residues" evidence="1">
    <location>
        <begin position="268"/>
        <end position="279"/>
    </location>
</feature>
<proteinExistence type="predicted"/>